<protein>
    <submittedName>
        <fullName evidence="2">Uncharacterized protein</fullName>
    </submittedName>
</protein>
<feature type="compositionally biased region" description="Basic residues" evidence="1">
    <location>
        <begin position="8"/>
        <end position="17"/>
    </location>
</feature>
<dbReference type="AlphaFoldDB" id="A0A8E2EN85"/>
<feature type="region of interest" description="Disordered" evidence="1">
    <location>
        <begin position="387"/>
        <end position="437"/>
    </location>
</feature>
<dbReference type="OrthoDB" id="3799856at2759"/>
<keyword evidence="3" id="KW-1185">Reference proteome</keyword>
<feature type="compositionally biased region" description="Low complexity" evidence="1">
    <location>
        <begin position="61"/>
        <end position="76"/>
    </location>
</feature>
<evidence type="ECO:0000313" key="3">
    <source>
        <dbReference type="Proteomes" id="UP000250140"/>
    </source>
</evidence>
<proteinExistence type="predicted"/>
<dbReference type="EMBL" id="KV751105">
    <property type="protein sequence ID" value="OCL01583.1"/>
    <property type="molecule type" value="Genomic_DNA"/>
</dbReference>
<dbReference type="Proteomes" id="UP000250140">
    <property type="component" value="Unassembled WGS sequence"/>
</dbReference>
<accession>A0A8E2EN85</accession>
<reference evidence="2 3" key="1">
    <citation type="journal article" date="2016" name="Nat. Commun.">
        <title>Ectomycorrhizal ecology is imprinted in the genome of the dominant symbiotic fungus Cenococcum geophilum.</title>
        <authorList>
            <consortium name="DOE Joint Genome Institute"/>
            <person name="Peter M."/>
            <person name="Kohler A."/>
            <person name="Ohm R.A."/>
            <person name="Kuo A."/>
            <person name="Krutzmann J."/>
            <person name="Morin E."/>
            <person name="Arend M."/>
            <person name="Barry K.W."/>
            <person name="Binder M."/>
            <person name="Choi C."/>
            <person name="Clum A."/>
            <person name="Copeland A."/>
            <person name="Grisel N."/>
            <person name="Haridas S."/>
            <person name="Kipfer T."/>
            <person name="LaButti K."/>
            <person name="Lindquist E."/>
            <person name="Lipzen A."/>
            <person name="Maire R."/>
            <person name="Meier B."/>
            <person name="Mihaltcheva S."/>
            <person name="Molinier V."/>
            <person name="Murat C."/>
            <person name="Poggeler S."/>
            <person name="Quandt C.A."/>
            <person name="Sperisen C."/>
            <person name="Tritt A."/>
            <person name="Tisserant E."/>
            <person name="Crous P.W."/>
            <person name="Henrissat B."/>
            <person name="Nehls U."/>
            <person name="Egli S."/>
            <person name="Spatafora J.W."/>
            <person name="Grigoriev I.V."/>
            <person name="Martin F.M."/>
        </authorList>
    </citation>
    <scope>NUCLEOTIDE SEQUENCE [LARGE SCALE GENOMIC DNA]</scope>
    <source>
        <strain evidence="2 3">CBS 207.34</strain>
    </source>
</reference>
<organism evidence="2 3">
    <name type="scientific">Glonium stellatum</name>
    <dbReference type="NCBI Taxonomy" id="574774"/>
    <lineage>
        <taxon>Eukaryota</taxon>
        <taxon>Fungi</taxon>
        <taxon>Dikarya</taxon>
        <taxon>Ascomycota</taxon>
        <taxon>Pezizomycotina</taxon>
        <taxon>Dothideomycetes</taxon>
        <taxon>Pleosporomycetidae</taxon>
        <taxon>Gloniales</taxon>
        <taxon>Gloniaceae</taxon>
        <taxon>Glonium</taxon>
    </lineage>
</organism>
<evidence type="ECO:0000313" key="2">
    <source>
        <dbReference type="EMBL" id="OCL01583.1"/>
    </source>
</evidence>
<name>A0A8E2EN85_9PEZI</name>
<feature type="region of interest" description="Disordered" evidence="1">
    <location>
        <begin position="1"/>
        <end position="86"/>
    </location>
</feature>
<evidence type="ECO:0000256" key="1">
    <source>
        <dbReference type="SAM" id="MobiDB-lite"/>
    </source>
</evidence>
<sequence length="732" mass="82967">MASGVGTHRSRLGKRKSNALSQKTPEPMAITKPTKRKRRERSISPERPSNIGAKRRQSPGNSSRSDSSNTTSLTTREPSSLRSKSLFRGDNYPYSFSQAEPRASLSTSEEWNFRLKYLCRGDPSDDMFKEAVQGLIKICFPAGVLDQLSLDIIESQMQEQGATDARILKMRELVQLEMVHKLAWLLAEQLDTPEKTETAITSVIAARHRLHGKKSDYDVFKDIIRGFEKLRDQYAQSGTDHLASGASIRLPTRDRPESEVSQRSCTRIGLLESEPAAVALTDPSSMIPSIVTKASKKASWDIDKKAIQQLSPMELKAKITKPRYLFAYHALPIVRGDMKEDASYDEIKVEIFSRWTGLSANERNVWRTSYRNLLKGDLEMLTPVQTTDHLSTSPSHNSRATHSADICEPPNVPDHYTNTMEHQECSCDDQDSEKVTRAPGSIKDIISHRSVQSKEDGYNQTLVTIKKERRTSLPDLSMNVISTPPQAVRTYSKTDIHHRLMLSITPIVDLLYETAFRLEERATIWGTIINGVVQRIQAEKIKTVGPGGRELFLTVGHLEMRMREAFENPITFDPAHTRQIVERALEPWIGSKPYAFPELKKSCSLFKSIMLDITPIMDLLYINGPPISKLNSGMVLDHIMEALRARQSSKGYRKFIGNTDFGLENSGPFRSRLNSAFKSQNFTPNIARGKLDWQLRPFILANRSRFPELKDSPLVKEWEILSGWRWLPNTRR</sequence>
<gene>
    <name evidence="2" type="ORF">AOQ84DRAFT_427251</name>
</gene>
<feature type="compositionally biased region" description="Polar residues" evidence="1">
    <location>
        <begin position="387"/>
        <end position="401"/>
    </location>
</feature>